<dbReference type="AlphaFoldDB" id="W7YL99"/>
<dbReference type="Proteomes" id="UP000019364">
    <property type="component" value="Unassembled WGS sequence"/>
</dbReference>
<proteinExistence type="predicted"/>
<accession>W7YL99</accession>
<evidence type="ECO:0000313" key="2">
    <source>
        <dbReference type="EMBL" id="GAF09322.1"/>
    </source>
</evidence>
<keyword evidence="1" id="KW-0472">Membrane</keyword>
<keyword evidence="3" id="KW-1185">Reference proteome</keyword>
<dbReference type="EMBL" id="BAVZ01000011">
    <property type="protein sequence ID" value="GAF09322.1"/>
    <property type="molecule type" value="Genomic_DNA"/>
</dbReference>
<feature type="transmembrane region" description="Helical" evidence="1">
    <location>
        <begin position="221"/>
        <end position="241"/>
    </location>
</feature>
<feature type="transmembrane region" description="Helical" evidence="1">
    <location>
        <begin position="12"/>
        <end position="34"/>
    </location>
</feature>
<gene>
    <name evidence="2" type="ORF">JCM16418_3459</name>
</gene>
<feature type="transmembrane region" description="Helical" evidence="1">
    <location>
        <begin position="279"/>
        <end position="301"/>
    </location>
</feature>
<dbReference type="STRING" id="1236976.JCM16418_3459"/>
<organism evidence="2 3">
    <name type="scientific">Paenibacillus pini JCM 16418</name>
    <dbReference type="NCBI Taxonomy" id="1236976"/>
    <lineage>
        <taxon>Bacteria</taxon>
        <taxon>Bacillati</taxon>
        <taxon>Bacillota</taxon>
        <taxon>Bacilli</taxon>
        <taxon>Bacillales</taxon>
        <taxon>Paenibacillaceae</taxon>
        <taxon>Paenibacillus</taxon>
    </lineage>
</organism>
<dbReference type="eggNOG" id="ENOG5033PFI">
    <property type="taxonomic scope" value="Bacteria"/>
</dbReference>
<comment type="caution">
    <text evidence="2">The sequence shown here is derived from an EMBL/GenBank/DDBJ whole genome shotgun (WGS) entry which is preliminary data.</text>
</comment>
<sequence length="400" mass="45769">MVTLIGYEWRKHFLKWTIVFAVAVFSILNVLKIYSIHGGNSLLADSSWKELYSQMYGQFEGKITDEKIGKLMKIYRPLEQQTADHTASTTYRNSNTQLSNVYEDFNFYRWSYVNPMKYAYDYKAYAHAVVTTANENIIFFKSLNNGYEARKNAAVAELFQGRTITNFSYTEMYQYYVQYDFSSFLVLLICLYGLMSVFLSEKETEMDTLLLTTKAGGAKTVWAKLLASSLFICSICLWFWLIDFVAYSWIYASWDAASSPIYVLEEYIHSALNVSLGQYAALSAVLKTFGMLFFGLAFLALSYLFRNALVPFIIGLLALFGCISLQEAYMDSGHILVKTMNPFVLVVNRELFHKAEYIPLWGYPFPSYIVALLFSILWGTIFLSGLMISVRKNALRKGGG</sequence>
<evidence type="ECO:0000256" key="1">
    <source>
        <dbReference type="SAM" id="Phobius"/>
    </source>
</evidence>
<keyword evidence="1" id="KW-0812">Transmembrane</keyword>
<reference evidence="2 3" key="1">
    <citation type="journal article" date="2014" name="Genome Announc.">
        <title>Draft Genome Sequence of Paenibacillus pini JCM 16418T, Isolated from the Rhizosphere of Pine Tree.</title>
        <authorList>
            <person name="Yuki M."/>
            <person name="Oshima K."/>
            <person name="Suda W."/>
            <person name="Oshida Y."/>
            <person name="Kitamura K."/>
            <person name="Iida Y."/>
            <person name="Hattori M."/>
            <person name="Ohkuma M."/>
        </authorList>
    </citation>
    <scope>NUCLEOTIDE SEQUENCE [LARGE SCALE GENOMIC DNA]</scope>
    <source>
        <strain evidence="2 3">JCM 16418</strain>
    </source>
</reference>
<feature type="transmembrane region" description="Helical" evidence="1">
    <location>
        <begin position="368"/>
        <end position="388"/>
    </location>
</feature>
<keyword evidence="1" id="KW-1133">Transmembrane helix</keyword>
<dbReference type="OrthoDB" id="9767197at2"/>
<feature type="transmembrane region" description="Helical" evidence="1">
    <location>
        <begin position="308"/>
        <end position="326"/>
    </location>
</feature>
<dbReference type="RefSeq" id="WP_052020373.1">
    <property type="nucleotide sequence ID" value="NZ_BAVZ01000011.1"/>
</dbReference>
<name>W7YL99_9BACL</name>
<evidence type="ECO:0000313" key="3">
    <source>
        <dbReference type="Proteomes" id="UP000019364"/>
    </source>
</evidence>
<feature type="transmembrane region" description="Helical" evidence="1">
    <location>
        <begin position="181"/>
        <end position="200"/>
    </location>
</feature>
<protein>
    <submittedName>
        <fullName evidence="2">Uncharacterized protein</fullName>
    </submittedName>
</protein>